<proteinExistence type="predicted"/>
<accession>A0A9P1CQ32</accession>
<dbReference type="InterPro" id="IPR022369">
    <property type="entry name" value="Integral_membrane_TerC_rswitch"/>
</dbReference>
<evidence type="ECO:0000313" key="10">
    <source>
        <dbReference type="Proteomes" id="UP001152797"/>
    </source>
</evidence>
<dbReference type="InterPro" id="IPR005496">
    <property type="entry name" value="Integral_membrane_TerC"/>
</dbReference>
<dbReference type="EMBL" id="CAMXCT010002035">
    <property type="protein sequence ID" value="CAI3995113.1"/>
    <property type="molecule type" value="Genomic_DNA"/>
</dbReference>
<evidence type="ECO:0000256" key="6">
    <source>
        <dbReference type="SAM" id="SignalP"/>
    </source>
</evidence>
<keyword evidence="10" id="KW-1185">Reference proteome</keyword>
<dbReference type="OrthoDB" id="417520at2759"/>
<feature type="transmembrane region" description="Helical" evidence="5">
    <location>
        <begin position="33"/>
        <end position="53"/>
    </location>
</feature>
<evidence type="ECO:0000313" key="9">
    <source>
        <dbReference type="EMBL" id="CAL4782425.1"/>
    </source>
</evidence>
<name>A0A9P1CQ32_9DINO</name>
<protein>
    <submittedName>
        <fullName evidence="9">Uncharacterized membrane protein STKORF319</fullName>
    </submittedName>
</protein>
<sequence>MWLLFGLVVTAGLIVDQICGAHFVSCGKTVRGAIFASAGWIGLALSFGLLICVTKGGEAGILFLTGYLVEESLSVDNLVVIALIFQSFRIKAQNQGPVLKWGILGAIVFRLVFVLAGVWLLEHMHSMIYIFGALLLWSAWKMYSEEEEQDMGLETHTAGSSWMMRIMTSFIPYHADAKGHQFIEYMDGKAYATPMLAALVVVELSDLIFAVDSIPCILGITHDLFLVFSSNMFAVLGLRSLYLLLAEALDKVQNLKVGLAAVLAFVGFKMMLGDWWPLPQSASLLFIFGILGATVASGIMGFKDGNWLEQETRLKSIHVEPTLGSRNTEDEQCRQCRQCSALLQVDFSQCHWRVSLACQGHRAQTVAGSSPVCQTSSIAGPELEVREDGIMTYEWKSVVERDRCLGRSLTNSTADEFELVAAATALIRDREKDGPPEFAAWKNISDCGTQLLNSTGSPQILVWLLDALSEADLHPDERKQLVFLPAYRERINETALAGFRSANMEHYTQINDDQCFTAQEAEDLLSKFSNDELCVCWRAFDRLQLLDRAMLLKFLDSTTRPLATLRCHGSHAAAPPRYSSFTLWNWVVQAQGFRNMKQYPDSVVIAKSVAKRLMVEEEHSLRAQGKRGR</sequence>
<evidence type="ECO:0000256" key="2">
    <source>
        <dbReference type="ARBA" id="ARBA00022692"/>
    </source>
</evidence>
<feature type="transmembrane region" description="Helical" evidence="5">
    <location>
        <begin position="196"/>
        <end position="220"/>
    </location>
</feature>
<dbReference type="Pfam" id="PF03741">
    <property type="entry name" value="TerC"/>
    <property type="match status" value="1"/>
</dbReference>
<dbReference type="Proteomes" id="UP001152797">
    <property type="component" value="Unassembled WGS sequence"/>
</dbReference>
<feature type="chain" id="PRO_5043270669" evidence="6">
    <location>
        <begin position="21"/>
        <end position="629"/>
    </location>
</feature>
<gene>
    <name evidence="7" type="ORF">C1SCF055_LOCUS21710</name>
</gene>
<organism evidence="7">
    <name type="scientific">Cladocopium goreaui</name>
    <dbReference type="NCBI Taxonomy" id="2562237"/>
    <lineage>
        <taxon>Eukaryota</taxon>
        <taxon>Sar</taxon>
        <taxon>Alveolata</taxon>
        <taxon>Dinophyceae</taxon>
        <taxon>Suessiales</taxon>
        <taxon>Symbiodiniaceae</taxon>
        <taxon>Cladocopium</taxon>
    </lineage>
</organism>
<dbReference type="NCBIfam" id="TIGR03718">
    <property type="entry name" value="R_switched_Alx"/>
    <property type="match status" value="1"/>
</dbReference>
<dbReference type="PANTHER" id="PTHR30238:SF0">
    <property type="entry name" value="THYLAKOID MEMBRANE PROTEIN TERC, CHLOROPLASTIC"/>
    <property type="match status" value="1"/>
</dbReference>
<feature type="transmembrane region" description="Helical" evidence="5">
    <location>
        <begin position="226"/>
        <end position="245"/>
    </location>
</feature>
<dbReference type="GO" id="GO:0016020">
    <property type="term" value="C:membrane"/>
    <property type="evidence" value="ECO:0007669"/>
    <property type="project" value="UniProtKB-SubCell"/>
</dbReference>
<evidence type="ECO:0000256" key="1">
    <source>
        <dbReference type="ARBA" id="ARBA00004141"/>
    </source>
</evidence>
<keyword evidence="3 5" id="KW-1133">Transmembrane helix</keyword>
<comment type="caution">
    <text evidence="7">The sequence shown here is derived from an EMBL/GenBank/DDBJ whole genome shotgun (WGS) entry which is preliminary data.</text>
</comment>
<evidence type="ECO:0000256" key="4">
    <source>
        <dbReference type="ARBA" id="ARBA00023136"/>
    </source>
</evidence>
<feature type="signal peptide" evidence="6">
    <location>
        <begin position="1"/>
        <end position="20"/>
    </location>
</feature>
<keyword evidence="6" id="KW-0732">Signal</keyword>
<dbReference type="EMBL" id="CAMXCT030002035">
    <property type="protein sequence ID" value="CAL4782425.1"/>
    <property type="molecule type" value="Genomic_DNA"/>
</dbReference>
<dbReference type="AlphaFoldDB" id="A0A9P1CQ32"/>
<evidence type="ECO:0000313" key="8">
    <source>
        <dbReference type="EMBL" id="CAL1148488.1"/>
    </source>
</evidence>
<keyword evidence="2 5" id="KW-0812">Transmembrane</keyword>
<evidence type="ECO:0000313" key="7">
    <source>
        <dbReference type="EMBL" id="CAI3995113.1"/>
    </source>
</evidence>
<feature type="transmembrane region" description="Helical" evidence="5">
    <location>
        <begin position="98"/>
        <end position="120"/>
    </location>
</feature>
<comment type="subcellular location">
    <subcellularLocation>
        <location evidence="1">Membrane</location>
        <topology evidence="1">Multi-pass membrane protein</topology>
    </subcellularLocation>
</comment>
<reference evidence="8" key="2">
    <citation type="submission" date="2024-04" db="EMBL/GenBank/DDBJ databases">
        <authorList>
            <person name="Chen Y."/>
            <person name="Shah S."/>
            <person name="Dougan E. K."/>
            <person name="Thang M."/>
            <person name="Chan C."/>
        </authorList>
    </citation>
    <scope>NUCLEOTIDE SEQUENCE [LARGE SCALE GENOMIC DNA]</scope>
</reference>
<reference evidence="7" key="1">
    <citation type="submission" date="2022-10" db="EMBL/GenBank/DDBJ databases">
        <authorList>
            <person name="Chen Y."/>
            <person name="Dougan E. K."/>
            <person name="Chan C."/>
            <person name="Rhodes N."/>
            <person name="Thang M."/>
        </authorList>
    </citation>
    <scope>NUCLEOTIDE SEQUENCE</scope>
</reference>
<evidence type="ECO:0000256" key="3">
    <source>
        <dbReference type="ARBA" id="ARBA00022989"/>
    </source>
</evidence>
<feature type="transmembrane region" description="Helical" evidence="5">
    <location>
        <begin position="282"/>
        <end position="302"/>
    </location>
</feature>
<evidence type="ECO:0000256" key="5">
    <source>
        <dbReference type="SAM" id="Phobius"/>
    </source>
</evidence>
<dbReference type="PANTHER" id="PTHR30238">
    <property type="entry name" value="MEMBRANE BOUND PREDICTED REDOX MODULATOR"/>
    <property type="match status" value="1"/>
</dbReference>
<dbReference type="EMBL" id="CAMXCT020002035">
    <property type="protein sequence ID" value="CAL1148488.1"/>
    <property type="molecule type" value="Genomic_DNA"/>
</dbReference>
<keyword evidence="4 5" id="KW-0472">Membrane</keyword>